<comment type="similarity">
    <text evidence="1">Belongs to the UDPGP type 1 family.</text>
</comment>
<dbReference type="SUPFAM" id="SSF53448">
    <property type="entry name" value="Nucleotide-diphospho-sugar transferases"/>
    <property type="match status" value="1"/>
</dbReference>
<keyword evidence="3 4" id="KW-0548">Nucleotidyltransferase</keyword>
<proteinExistence type="inferred from homology"/>
<dbReference type="InterPro" id="IPR029044">
    <property type="entry name" value="Nucleotide-diphossugar_trans"/>
</dbReference>
<dbReference type="InterPro" id="IPR002618">
    <property type="entry name" value="UDPGP_fam"/>
</dbReference>
<evidence type="ECO:0000313" key="4">
    <source>
        <dbReference type="EMBL" id="MDQ0424510.1"/>
    </source>
</evidence>
<accession>A0ABU0GIT3</accession>
<gene>
    <name evidence="4" type="ORF">JO380_000891</name>
</gene>
<sequence>MNGLALAQQKMRDAGVPTAAVDAFTRFYGLLESGSTGIVREADVAPLTDVPRLADLDVDPDAAREALARTAVVKLNGGLGTSMGMDRAKSLLPVRGDRTFLDVIADQVLAARAATGARLPLVLMNSFRTRDDSLAALAAHPALAVDGVPLDFLQNREPKLLVDGLAPVTWEADPSLEWCPPGHGDLYPALHASGVLTALLDAGFRYASVSNSDNLGATPDARVAGWFAATGAPFAAEVARRTPADRKGGHLVVRRADGRIVLRETAQTHADDADAAADIATHAFFNTNNLWLDLEALAAELERTGGVLDLPLIRNEKTVDPTDKTSPRVVQVESAMGAAIEVFDGAAVLEVGRDRFLPVKTTNDLLVLRSDVYAEDDAHRLVARVDAPFVDLDPAHYALVGDFDRHVPHVPSLVEASSLRVRGDWTFGAGVTVRGDAVLDGDGGRVPDGATLDATGVAAAADLAR</sequence>
<dbReference type="Gene3D" id="2.160.10.10">
    <property type="entry name" value="Hexapeptide repeat proteins"/>
    <property type="match status" value="1"/>
</dbReference>
<dbReference type="Gene3D" id="3.90.550.10">
    <property type="entry name" value="Spore Coat Polysaccharide Biosynthesis Protein SpsA, Chain A"/>
    <property type="match status" value="1"/>
</dbReference>
<comment type="caution">
    <text evidence="4">The sequence shown here is derived from an EMBL/GenBank/DDBJ whole genome shotgun (WGS) entry which is preliminary data.</text>
</comment>
<evidence type="ECO:0000313" key="5">
    <source>
        <dbReference type="Proteomes" id="UP001240250"/>
    </source>
</evidence>
<dbReference type="PIRSF" id="PIRSF000806">
    <property type="entry name" value="UDPGP"/>
    <property type="match status" value="1"/>
</dbReference>
<dbReference type="RefSeq" id="WP_070320628.1">
    <property type="nucleotide sequence ID" value="NZ_CP194061.1"/>
</dbReference>
<dbReference type="GO" id="GO:0003983">
    <property type="term" value="F:UTP:glucose-1-phosphate uridylyltransferase activity"/>
    <property type="evidence" value="ECO:0007669"/>
    <property type="project" value="UniProtKB-EC"/>
</dbReference>
<dbReference type="InterPro" id="IPR016267">
    <property type="entry name" value="UDPGP_trans"/>
</dbReference>
<dbReference type="EMBL" id="JAUSVM010000001">
    <property type="protein sequence ID" value="MDQ0424510.1"/>
    <property type="molecule type" value="Genomic_DNA"/>
</dbReference>
<dbReference type="Proteomes" id="UP001240250">
    <property type="component" value="Unassembled WGS sequence"/>
</dbReference>
<organism evidence="4 5">
    <name type="scientific">Cellulomonas iranensis</name>
    <dbReference type="NCBI Taxonomy" id="76862"/>
    <lineage>
        <taxon>Bacteria</taxon>
        <taxon>Bacillati</taxon>
        <taxon>Actinomycetota</taxon>
        <taxon>Actinomycetes</taxon>
        <taxon>Micrococcales</taxon>
        <taxon>Cellulomonadaceae</taxon>
        <taxon>Cellulomonas</taxon>
    </lineage>
</organism>
<dbReference type="PANTHER" id="PTHR43511">
    <property type="match status" value="1"/>
</dbReference>
<dbReference type="EC" id="2.7.7.9" evidence="4"/>
<keyword evidence="2 4" id="KW-0808">Transferase</keyword>
<evidence type="ECO:0000256" key="3">
    <source>
        <dbReference type="ARBA" id="ARBA00022695"/>
    </source>
</evidence>
<reference evidence="4 5" key="1">
    <citation type="submission" date="2023-07" db="EMBL/GenBank/DDBJ databases">
        <title>Sequencing the genomes of 1000 actinobacteria strains.</title>
        <authorList>
            <person name="Klenk H.-P."/>
        </authorList>
    </citation>
    <scope>NUCLEOTIDE SEQUENCE [LARGE SCALE GENOMIC DNA]</scope>
    <source>
        <strain evidence="4 5">DSM 14785</strain>
    </source>
</reference>
<evidence type="ECO:0000256" key="1">
    <source>
        <dbReference type="ARBA" id="ARBA00010401"/>
    </source>
</evidence>
<evidence type="ECO:0000256" key="2">
    <source>
        <dbReference type="ARBA" id="ARBA00022679"/>
    </source>
</evidence>
<protein>
    <submittedName>
        <fullName evidence="4">UTP--glucose-1-phosphate uridylyltransferase</fullName>
        <ecNumber evidence="4">2.7.7.9</ecNumber>
    </submittedName>
</protein>
<name>A0ABU0GIT3_9CELL</name>
<keyword evidence="5" id="KW-1185">Reference proteome</keyword>
<dbReference type="Pfam" id="PF01704">
    <property type="entry name" value="UDPGP"/>
    <property type="match status" value="1"/>
</dbReference>